<organism evidence="2 3">
    <name type="scientific">Candida albicans</name>
    <name type="common">Yeast</name>
    <dbReference type="NCBI Taxonomy" id="5476"/>
    <lineage>
        <taxon>Eukaryota</taxon>
        <taxon>Fungi</taxon>
        <taxon>Dikarya</taxon>
        <taxon>Ascomycota</taxon>
        <taxon>Saccharomycotina</taxon>
        <taxon>Pichiomycetes</taxon>
        <taxon>Debaryomycetaceae</taxon>
        <taxon>Candida/Lodderomyces clade</taxon>
        <taxon>Candida</taxon>
    </lineage>
</organism>
<name>A0A8H6BR73_CANAX</name>
<feature type="compositionally biased region" description="Basic and acidic residues" evidence="1">
    <location>
        <begin position="179"/>
        <end position="191"/>
    </location>
</feature>
<gene>
    <name evidence="2" type="ORF">FOB64_006867</name>
</gene>
<sequence>MGPTRYLILQQIPISSLLDPNPVIETTENSESNKEINLLPRDVRYEILHHFNLRDDEITPRDGYSRKNNDYVEINSCTGFHYDPSLDTYISGTSGYSKRMNMGLSHATLNKYGIGGKYSRSRFYDFSKHNNPKSKPEEKTAQEPIRVKMVDLLPSLTDTEEKSFDESNLSHSSTKKRKREDDTSSDIRENTAIKLPPISTLPMPFPEH</sequence>
<feature type="region of interest" description="Disordered" evidence="1">
    <location>
        <begin position="125"/>
        <end position="146"/>
    </location>
</feature>
<evidence type="ECO:0000256" key="1">
    <source>
        <dbReference type="SAM" id="MobiDB-lite"/>
    </source>
</evidence>
<accession>A0A8H6BR73</accession>
<feature type="region of interest" description="Disordered" evidence="1">
    <location>
        <begin position="158"/>
        <end position="208"/>
    </location>
</feature>
<dbReference type="Proteomes" id="UP000536275">
    <property type="component" value="Unassembled WGS sequence"/>
</dbReference>
<reference evidence="2 3" key="1">
    <citation type="submission" date="2020-03" db="EMBL/GenBank/DDBJ databases">
        <title>FDA dAtabase for Regulatory Grade micrObial Sequences (FDA-ARGOS): Supporting development and validation of Infectious Disease Dx tests.</title>
        <authorList>
            <person name="Campos J."/>
            <person name="Goldberg B."/>
            <person name="Tallon L."/>
            <person name="Sadzewicz L."/>
            <person name="Vavikolanu K."/>
            <person name="Mehta A."/>
            <person name="Aluvathingal J."/>
            <person name="Nadendla S."/>
            <person name="Nandy P."/>
            <person name="Geyer C."/>
            <person name="Yan Y."/>
            <person name="Sichtig H."/>
        </authorList>
    </citation>
    <scope>NUCLEOTIDE SEQUENCE [LARGE SCALE GENOMIC DNA]</scope>
    <source>
        <strain evidence="2 3">FDAARGOS_656</strain>
    </source>
</reference>
<evidence type="ECO:0000313" key="2">
    <source>
        <dbReference type="EMBL" id="KAF6059885.1"/>
    </source>
</evidence>
<dbReference type="AlphaFoldDB" id="A0A8H6BR73"/>
<comment type="caution">
    <text evidence="2">The sequence shown here is derived from an EMBL/GenBank/DDBJ whole genome shotgun (WGS) entry which is preliminary data.</text>
</comment>
<dbReference type="EMBL" id="JABWAD010000069">
    <property type="protein sequence ID" value="KAF6059885.1"/>
    <property type="molecule type" value="Genomic_DNA"/>
</dbReference>
<evidence type="ECO:0000313" key="3">
    <source>
        <dbReference type="Proteomes" id="UP000536275"/>
    </source>
</evidence>
<protein>
    <submittedName>
        <fullName evidence="2">Uncharacterized protein</fullName>
    </submittedName>
</protein>
<proteinExistence type="predicted"/>